<comment type="caution">
    <text evidence="3">The sequence shown here is derived from an EMBL/GenBank/DDBJ whole genome shotgun (WGS) entry which is preliminary data.</text>
</comment>
<organism evidence="3 4">
    <name type="scientific">Corynebacterium accolens</name>
    <dbReference type="NCBI Taxonomy" id="38284"/>
    <lineage>
        <taxon>Bacteria</taxon>
        <taxon>Bacillati</taxon>
        <taxon>Actinomycetota</taxon>
        <taxon>Actinomycetes</taxon>
        <taxon>Mycobacteriales</taxon>
        <taxon>Corynebacteriaceae</taxon>
        <taxon>Corynebacterium</taxon>
    </lineage>
</organism>
<feature type="transmembrane region" description="Helical" evidence="2">
    <location>
        <begin position="97"/>
        <end position="115"/>
    </location>
</feature>
<feature type="region of interest" description="Disordered" evidence="1">
    <location>
        <begin position="1"/>
        <end position="35"/>
    </location>
</feature>
<evidence type="ECO:0000313" key="3">
    <source>
        <dbReference type="EMBL" id="MDK4335846.1"/>
    </source>
</evidence>
<evidence type="ECO:0000313" key="4">
    <source>
        <dbReference type="Proteomes" id="UP001230317"/>
    </source>
</evidence>
<dbReference type="RefSeq" id="WP_023030049.1">
    <property type="nucleotide sequence ID" value="NZ_JAHWRA010000001.1"/>
</dbReference>
<feature type="compositionally biased region" description="Basic and acidic residues" evidence="1">
    <location>
        <begin position="9"/>
        <end position="32"/>
    </location>
</feature>
<dbReference type="Proteomes" id="UP001230317">
    <property type="component" value="Unassembled WGS sequence"/>
</dbReference>
<proteinExistence type="predicted"/>
<keyword evidence="2" id="KW-1133">Transmembrane helix</keyword>
<gene>
    <name evidence="3" type="ORF">QPX58_10550</name>
</gene>
<dbReference type="EMBL" id="JASNVU010000015">
    <property type="protein sequence ID" value="MDK4335846.1"/>
    <property type="molecule type" value="Genomic_DNA"/>
</dbReference>
<accession>A0AAP4BZ31</accession>
<sequence>MTSMFPGHGRRDDGQSDGPADKNQRPGPRDYNRPVQNITQEQDLSVWPRPLQWAYWVLVVAAVIMLVSGMVGIFGGGGEQMDPSDSRVAEYVRSNRLFVAVFNIIGAIILALFSAQLANGSKWARRIISVVIAIALFFNIAALALGIGGLGLLVIAVTLLIAVVLLFRPQSNRFIAHRSLHGRG</sequence>
<protein>
    <submittedName>
        <fullName evidence="3">Tellurium resistance protein TerC</fullName>
    </submittedName>
</protein>
<name>A0AAP4BZ31_9CORY</name>
<dbReference type="AlphaFoldDB" id="A0AAP4BZ31"/>
<keyword evidence="2" id="KW-0812">Transmembrane</keyword>
<keyword evidence="2" id="KW-0472">Membrane</keyword>
<evidence type="ECO:0000256" key="2">
    <source>
        <dbReference type="SAM" id="Phobius"/>
    </source>
</evidence>
<feature type="transmembrane region" description="Helical" evidence="2">
    <location>
        <begin position="53"/>
        <end position="77"/>
    </location>
</feature>
<reference evidence="3" key="1">
    <citation type="submission" date="2023-05" db="EMBL/GenBank/DDBJ databases">
        <title>Metabolic capabilities are highly conserved among human nasal-associated Corynebacterium species in pangenomic analyses.</title>
        <authorList>
            <person name="Tran T.H."/>
            <person name="Roberts A.Q."/>
            <person name="Escapa I.F."/>
            <person name="Gao W."/>
            <person name="Conlan S."/>
            <person name="Kong H."/>
            <person name="Segre J.A."/>
            <person name="Kelly M.S."/>
            <person name="Lemon K.P."/>
        </authorList>
    </citation>
    <scope>NUCLEOTIDE SEQUENCE</scope>
    <source>
        <strain evidence="3">KPL2618</strain>
    </source>
</reference>
<evidence type="ECO:0000256" key="1">
    <source>
        <dbReference type="SAM" id="MobiDB-lite"/>
    </source>
</evidence>
<feature type="transmembrane region" description="Helical" evidence="2">
    <location>
        <begin position="127"/>
        <end position="144"/>
    </location>
</feature>